<reference evidence="1 2" key="1">
    <citation type="submission" date="2019-10" db="EMBL/GenBank/DDBJ databases">
        <title>Assembly and Annotation for the nematode Trichostrongylus colubriformis.</title>
        <authorList>
            <person name="Martin J."/>
        </authorList>
    </citation>
    <scope>NUCLEOTIDE SEQUENCE [LARGE SCALE GENOMIC DNA]</scope>
    <source>
        <strain evidence="1">G859</strain>
        <tissue evidence="1">Whole worm</tissue>
    </source>
</reference>
<sequence>IHCSPIIPPLAVCHQAHHSVHIMRSPLTMPDVSEVSKGAVFESLLKIFTSYDESYKPTMLHSGRLRTENDAYVKRVQRCSNCAVNYLMNKDGVR</sequence>
<accession>A0AAN8FY94</accession>
<proteinExistence type="predicted"/>
<dbReference type="AlphaFoldDB" id="A0AAN8FY94"/>
<feature type="non-terminal residue" evidence="1">
    <location>
        <position position="94"/>
    </location>
</feature>
<protein>
    <submittedName>
        <fullName evidence="1">Uncharacterized protein</fullName>
    </submittedName>
</protein>
<evidence type="ECO:0000313" key="1">
    <source>
        <dbReference type="EMBL" id="KAK5983105.1"/>
    </source>
</evidence>
<keyword evidence="2" id="KW-1185">Reference proteome</keyword>
<gene>
    <name evidence="1" type="ORF">GCK32_022062</name>
</gene>
<name>A0AAN8FY94_TRICO</name>
<evidence type="ECO:0000313" key="2">
    <source>
        <dbReference type="Proteomes" id="UP001331761"/>
    </source>
</evidence>
<feature type="non-terminal residue" evidence="1">
    <location>
        <position position="1"/>
    </location>
</feature>
<organism evidence="1 2">
    <name type="scientific">Trichostrongylus colubriformis</name>
    <name type="common">Black scour worm</name>
    <dbReference type="NCBI Taxonomy" id="6319"/>
    <lineage>
        <taxon>Eukaryota</taxon>
        <taxon>Metazoa</taxon>
        <taxon>Ecdysozoa</taxon>
        <taxon>Nematoda</taxon>
        <taxon>Chromadorea</taxon>
        <taxon>Rhabditida</taxon>
        <taxon>Rhabditina</taxon>
        <taxon>Rhabditomorpha</taxon>
        <taxon>Strongyloidea</taxon>
        <taxon>Trichostrongylidae</taxon>
        <taxon>Trichostrongylus</taxon>
    </lineage>
</organism>
<dbReference type="EMBL" id="WIXE01004365">
    <property type="protein sequence ID" value="KAK5983105.1"/>
    <property type="molecule type" value="Genomic_DNA"/>
</dbReference>
<dbReference type="Proteomes" id="UP001331761">
    <property type="component" value="Unassembled WGS sequence"/>
</dbReference>
<comment type="caution">
    <text evidence="1">The sequence shown here is derived from an EMBL/GenBank/DDBJ whole genome shotgun (WGS) entry which is preliminary data.</text>
</comment>